<dbReference type="InterPro" id="IPR013783">
    <property type="entry name" value="Ig-like_fold"/>
</dbReference>
<keyword evidence="5" id="KW-0677">Repeat</keyword>
<evidence type="ECO:0000256" key="4">
    <source>
        <dbReference type="ARBA" id="ARBA00022656"/>
    </source>
</evidence>
<reference evidence="11" key="1">
    <citation type="submission" date="2015-09" db="EMBL/GenBank/DDBJ databases">
        <authorList>
            <person name="Rodrigo-Torres Lidia"/>
            <person name="Arahal R.David."/>
        </authorList>
    </citation>
    <scope>NUCLEOTIDE SEQUENCE [LARGE SCALE GENOMIC DNA]</scope>
    <source>
        <strain evidence="11">CECT 7735</strain>
    </source>
</reference>
<dbReference type="SUPFAM" id="SSF49313">
    <property type="entry name" value="Cadherin-like"/>
    <property type="match status" value="1"/>
</dbReference>
<dbReference type="InterPro" id="IPR001343">
    <property type="entry name" value="Hemolysn_Ca-bd"/>
</dbReference>
<evidence type="ECO:0000256" key="2">
    <source>
        <dbReference type="ARBA" id="ARBA00004613"/>
    </source>
</evidence>
<dbReference type="Pfam" id="PF05345">
    <property type="entry name" value="He_PIG"/>
    <property type="match status" value="1"/>
</dbReference>
<dbReference type="InterPro" id="IPR029062">
    <property type="entry name" value="Class_I_gatase-like"/>
</dbReference>
<dbReference type="PRINTS" id="PR00313">
    <property type="entry name" value="CABNDNGRPT"/>
</dbReference>
<dbReference type="EMBL" id="CYTW01000005">
    <property type="protein sequence ID" value="CUK10360.1"/>
    <property type="molecule type" value="Genomic_DNA"/>
</dbReference>
<dbReference type="InterPro" id="IPR018511">
    <property type="entry name" value="Hemolysin-typ_Ca-bd_CS"/>
</dbReference>
<dbReference type="Pfam" id="PF17963">
    <property type="entry name" value="Big_9"/>
    <property type="match status" value="1"/>
</dbReference>
<dbReference type="Gene3D" id="2.150.10.10">
    <property type="entry name" value="Serralysin-like metalloprotease, C-terminal"/>
    <property type="match status" value="3"/>
</dbReference>
<keyword evidence="7" id="KW-0472">Membrane</keyword>
<evidence type="ECO:0000256" key="1">
    <source>
        <dbReference type="ARBA" id="ARBA00004370"/>
    </source>
</evidence>
<evidence type="ECO:0000256" key="5">
    <source>
        <dbReference type="ARBA" id="ARBA00022737"/>
    </source>
</evidence>
<dbReference type="Gene3D" id="3.40.50.880">
    <property type="match status" value="1"/>
</dbReference>
<evidence type="ECO:0000259" key="9">
    <source>
        <dbReference type="SMART" id="SM00736"/>
    </source>
</evidence>
<protein>
    <submittedName>
        <fullName evidence="10">Hemolysin, chromosomal</fullName>
    </submittedName>
</protein>
<proteinExistence type="predicted"/>
<dbReference type="Gene3D" id="2.60.40.10">
    <property type="entry name" value="Immunoglobulins"/>
    <property type="match status" value="1"/>
</dbReference>
<feature type="region of interest" description="Disordered" evidence="8">
    <location>
        <begin position="494"/>
        <end position="550"/>
    </location>
</feature>
<dbReference type="PRINTS" id="PR01488">
    <property type="entry name" value="RTXTOXINA"/>
</dbReference>
<keyword evidence="3" id="KW-0964">Secreted</keyword>
<dbReference type="GeneID" id="83883158"/>
<dbReference type="InterPro" id="IPR011049">
    <property type="entry name" value="Serralysin-like_metalloprot_C"/>
</dbReference>
<dbReference type="SMART" id="SM00736">
    <property type="entry name" value="CADG"/>
    <property type="match status" value="1"/>
</dbReference>
<keyword evidence="11" id="KW-1185">Reference proteome</keyword>
<keyword evidence="4" id="KW-0800">Toxin</keyword>
<comment type="subcellular location">
    <subcellularLocation>
        <location evidence="1">Membrane</location>
    </subcellularLocation>
    <subcellularLocation>
        <location evidence="2">Secreted</location>
    </subcellularLocation>
</comment>
<dbReference type="InterPro" id="IPR015919">
    <property type="entry name" value="Cadherin-like_sf"/>
</dbReference>
<gene>
    <name evidence="10" type="primary">hlyA_21</name>
    <name evidence="10" type="ORF">PH7735_03440</name>
</gene>
<dbReference type="Proteomes" id="UP000051870">
    <property type="component" value="Unassembled WGS sequence"/>
</dbReference>
<dbReference type="InterPro" id="IPR003995">
    <property type="entry name" value="RTX_toxin_determinant-A"/>
</dbReference>
<feature type="region of interest" description="Disordered" evidence="8">
    <location>
        <begin position="1"/>
        <end position="25"/>
    </location>
</feature>
<dbReference type="GO" id="GO:0090729">
    <property type="term" value="F:toxin activity"/>
    <property type="evidence" value="ECO:0007669"/>
    <property type="project" value="UniProtKB-KW"/>
</dbReference>
<dbReference type="STRING" id="1715693.PH7735_03440"/>
<evidence type="ECO:0000256" key="7">
    <source>
        <dbReference type="ARBA" id="ARBA00023136"/>
    </source>
</evidence>
<feature type="compositionally biased region" description="Low complexity" evidence="8">
    <location>
        <begin position="523"/>
        <end position="546"/>
    </location>
</feature>
<name>A0A0P1IFI6_9RHOB</name>
<dbReference type="SUPFAM" id="SSF51120">
    <property type="entry name" value="beta-Roll"/>
    <property type="match status" value="3"/>
</dbReference>
<dbReference type="AlphaFoldDB" id="A0A0P1IFI6"/>
<dbReference type="InterPro" id="IPR050557">
    <property type="entry name" value="RTX_toxin/Mannuronan_C5-epim"/>
</dbReference>
<accession>A0A0P1IFI6</accession>
<evidence type="ECO:0000313" key="11">
    <source>
        <dbReference type="Proteomes" id="UP000051870"/>
    </source>
</evidence>
<dbReference type="GO" id="GO:0016020">
    <property type="term" value="C:membrane"/>
    <property type="evidence" value="ECO:0007669"/>
    <property type="project" value="UniProtKB-SubCell"/>
</dbReference>
<evidence type="ECO:0000256" key="3">
    <source>
        <dbReference type="ARBA" id="ARBA00022525"/>
    </source>
</evidence>
<dbReference type="InterPro" id="IPR006644">
    <property type="entry name" value="Cadg"/>
</dbReference>
<dbReference type="GO" id="GO:0005576">
    <property type="term" value="C:extracellular region"/>
    <property type="evidence" value="ECO:0007669"/>
    <property type="project" value="UniProtKB-SubCell"/>
</dbReference>
<dbReference type="PROSITE" id="PS00330">
    <property type="entry name" value="HEMOLYSIN_CALCIUM"/>
    <property type="match status" value="6"/>
</dbReference>
<dbReference type="RefSeq" id="WP_058312614.1">
    <property type="nucleotide sequence ID" value="NZ_CYTW01000005.1"/>
</dbReference>
<feature type="domain" description="Dystroglycan-type cadherin-like" evidence="9">
    <location>
        <begin position="346"/>
        <end position="446"/>
    </location>
</feature>
<dbReference type="Pfam" id="PF00353">
    <property type="entry name" value="HemolysinCabind"/>
    <property type="match status" value="4"/>
</dbReference>
<dbReference type="PANTHER" id="PTHR38340:SF1">
    <property type="entry name" value="S-LAYER PROTEIN"/>
    <property type="match status" value="1"/>
</dbReference>
<dbReference type="PANTHER" id="PTHR38340">
    <property type="entry name" value="S-LAYER PROTEIN"/>
    <property type="match status" value="1"/>
</dbReference>
<keyword evidence="6" id="KW-0843">Virulence</keyword>
<dbReference type="SUPFAM" id="SSF52317">
    <property type="entry name" value="Class I glutamine amidotransferase-like"/>
    <property type="match status" value="1"/>
</dbReference>
<organism evidence="10 11">
    <name type="scientific">Shimia thalassica</name>
    <dbReference type="NCBI Taxonomy" id="1715693"/>
    <lineage>
        <taxon>Bacteria</taxon>
        <taxon>Pseudomonadati</taxon>
        <taxon>Pseudomonadota</taxon>
        <taxon>Alphaproteobacteria</taxon>
        <taxon>Rhodobacterales</taxon>
        <taxon>Roseobacteraceae</taxon>
    </lineage>
</organism>
<evidence type="ECO:0000313" key="10">
    <source>
        <dbReference type="EMBL" id="CUK10360.1"/>
    </source>
</evidence>
<feature type="compositionally biased region" description="Low complexity" evidence="8">
    <location>
        <begin position="11"/>
        <end position="23"/>
    </location>
</feature>
<sequence length="756" mass="76792">MSTDTALPSGATDNTTPTAANDTLGGAGGLAHTQLTTANVTVFDNASVVDTEGAAYSESDTMQATLAMFGHTVSTTTAVNGVGLSAALAGQQVLVLPEQERGSLINVLTDDGEQAIRDFVAGGGSLVLSHNGPVTLNTLFGFSISGSHNGSSSITADATNTTFEGRPPTLTNANATTGLTTSSLPDGSLSIYTAGNATNVAIMPYGDGQITYLGWDWFDAAPLGSHSGGWLAVLNAAVSSAGDDPAAFADAVLTIAAADLLVNDNDDDGDVLSIGSVAGTSALGATVSLNPDGSVAYDPTGSATLAAVAEGDTIEDSFTYQVTDGFGGAATATVNIHVGGADLDPILTAPLDDLTHFYNNSFSLAFPTSVFTDPTDVALTYDLTLAGGEALPSWMMWDADTRTLSFPSQTLTEVAAYDLLLTATEIDSQSASTTFTLTLESAIERPGTAGDDTIEGTSGPDILAGLGGNDSILGHEGLDNIHGGAGNDTILGGGGRDTIAGGDDDDEIDAGNGNDRAYGGLGDDSMLGGDGQDSLDGMDGNDTLEGGLHDDILGGGAGDDLLSGGRDWDYLGGGDGNDTLLGDDDNVGHYQDTLSGGAGDDSLFGGGGSDILTGGADNDTLRGGYGNDTLYGDDGDDFLFGGAGFDLLTGGTGADRFFFSDEGSWDRAAITDYNAAEGDALVFDGRLTGTGAFELRYDSSTTVDSFGVSQTTHSNMWLYENGNARVRFDNAADIDQIILRLPYPDDTSIILTLDVI</sequence>
<evidence type="ECO:0000256" key="6">
    <source>
        <dbReference type="ARBA" id="ARBA00023026"/>
    </source>
</evidence>
<evidence type="ECO:0000256" key="8">
    <source>
        <dbReference type="SAM" id="MobiDB-lite"/>
    </source>
</evidence>
<dbReference type="GO" id="GO:0005509">
    <property type="term" value="F:calcium ion binding"/>
    <property type="evidence" value="ECO:0007669"/>
    <property type="project" value="InterPro"/>
</dbReference>